<gene>
    <name evidence="1" type="ORF">SAMN04487908_13128</name>
</gene>
<dbReference type="Proteomes" id="UP000184172">
    <property type="component" value="Unassembled WGS sequence"/>
</dbReference>
<evidence type="ECO:0000313" key="1">
    <source>
        <dbReference type="EMBL" id="SHJ90825.1"/>
    </source>
</evidence>
<proteinExistence type="predicted"/>
<dbReference type="EMBL" id="FQYV01000031">
    <property type="protein sequence ID" value="SHJ90825.1"/>
    <property type="molecule type" value="Genomic_DNA"/>
</dbReference>
<evidence type="ECO:0000313" key="2">
    <source>
        <dbReference type="Proteomes" id="UP000184172"/>
    </source>
</evidence>
<protein>
    <submittedName>
        <fullName evidence="1">Uncharacterized protein</fullName>
    </submittedName>
</protein>
<reference evidence="2" key="1">
    <citation type="submission" date="2016-11" db="EMBL/GenBank/DDBJ databases">
        <authorList>
            <person name="Varghese N."/>
            <person name="Submissions S."/>
        </authorList>
    </citation>
    <scope>NUCLEOTIDE SEQUENCE [LARGE SCALE GENOMIC DNA]</scope>
    <source>
        <strain evidence="2">DSM 26349</strain>
    </source>
</reference>
<dbReference type="AlphaFoldDB" id="A0A1M6N502"/>
<organism evidence="1 2">
    <name type="scientific">Aequorivita viscosa</name>
    <dbReference type="NCBI Taxonomy" id="797419"/>
    <lineage>
        <taxon>Bacteria</taxon>
        <taxon>Pseudomonadati</taxon>
        <taxon>Bacteroidota</taxon>
        <taxon>Flavobacteriia</taxon>
        <taxon>Flavobacteriales</taxon>
        <taxon>Flavobacteriaceae</taxon>
        <taxon>Aequorivita</taxon>
    </lineage>
</organism>
<keyword evidence="2" id="KW-1185">Reference proteome</keyword>
<name>A0A1M6N502_9FLAO</name>
<accession>A0A1M6N502</accession>
<sequence>MLNLFKLLIGLLSGKSYVLRLSAFSGLTTESDTANYKSKLLFLQF</sequence>